<evidence type="ECO:0000313" key="2">
    <source>
        <dbReference type="EMBL" id="RHW31953.1"/>
    </source>
</evidence>
<evidence type="ECO:0000256" key="1">
    <source>
        <dbReference type="SAM" id="Coils"/>
    </source>
</evidence>
<keyword evidence="3" id="KW-1185">Reference proteome</keyword>
<dbReference type="Proteomes" id="UP000285456">
    <property type="component" value="Unassembled WGS sequence"/>
</dbReference>
<accession>A0A417YGM4</accession>
<dbReference type="AlphaFoldDB" id="A0A417YGM4"/>
<dbReference type="RefSeq" id="WP_118889511.1">
    <property type="nucleotide sequence ID" value="NZ_PHUT01000007.1"/>
</dbReference>
<dbReference type="EMBL" id="QWEH01000007">
    <property type="protein sequence ID" value="RHW31953.1"/>
    <property type="molecule type" value="Genomic_DNA"/>
</dbReference>
<evidence type="ECO:0000313" key="3">
    <source>
        <dbReference type="Proteomes" id="UP000285456"/>
    </source>
</evidence>
<name>A0A417YGM4_9BACI</name>
<organism evidence="2 3">
    <name type="scientific">Oceanobacillus profundus</name>
    <dbReference type="NCBI Taxonomy" id="372463"/>
    <lineage>
        <taxon>Bacteria</taxon>
        <taxon>Bacillati</taxon>
        <taxon>Bacillota</taxon>
        <taxon>Bacilli</taxon>
        <taxon>Bacillales</taxon>
        <taxon>Bacillaceae</taxon>
        <taxon>Oceanobacillus</taxon>
    </lineage>
</organism>
<sequence length="74" mass="8982">MFQDVIDRLKETEKQIRELERQKAQAQHFLAFVVKKMGRFEVDTDELYKVDYTKVKLQPVEQEPSKLIMFYENN</sequence>
<proteinExistence type="predicted"/>
<reference evidence="2 3" key="1">
    <citation type="journal article" date="2007" name="Int. J. Syst. Evol. Microbiol.">
        <title>Oceanobacillus profundus sp. nov., isolated from a deep-sea sediment core.</title>
        <authorList>
            <person name="Kim Y.G."/>
            <person name="Choi D.H."/>
            <person name="Hyun S."/>
            <person name="Cho B.C."/>
        </authorList>
    </citation>
    <scope>NUCLEOTIDE SEQUENCE [LARGE SCALE GENOMIC DNA]</scope>
    <source>
        <strain evidence="2 3">DSM 18246</strain>
    </source>
</reference>
<protein>
    <submittedName>
        <fullName evidence="2">Uncharacterized protein</fullName>
    </submittedName>
</protein>
<keyword evidence="1" id="KW-0175">Coiled coil</keyword>
<gene>
    <name evidence="2" type="ORF">D1B32_11990</name>
</gene>
<comment type="caution">
    <text evidence="2">The sequence shown here is derived from an EMBL/GenBank/DDBJ whole genome shotgun (WGS) entry which is preliminary data.</text>
</comment>
<feature type="coiled-coil region" evidence="1">
    <location>
        <begin position="2"/>
        <end position="29"/>
    </location>
</feature>